<feature type="domain" description="5'-Nucleotidase C-terminal" evidence="2">
    <location>
        <begin position="311"/>
        <end position="466"/>
    </location>
</feature>
<protein>
    <submittedName>
        <fullName evidence="3">Bifunctional metallophosphatase/5'-nucleotidase</fullName>
    </submittedName>
</protein>
<dbReference type="InterPro" id="IPR008334">
    <property type="entry name" value="5'-Nucleotdase_C"/>
</dbReference>
<keyword evidence="1" id="KW-0547">Nucleotide-binding</keyword>
<dbReference type="InterPro" id="IPR029052">
    <property type="entry name" value="Metallo-depent_PP-like"/>
</dbReference>
<dbReference type="PROSITE" id="PS51257">
    <property type="entry name" value="PROKAR_LIPOPROTEIN"/>
    <property type="match status" value="1"/>
</dbReference>
<dbReference type="PRINTS" id="PR01607">
    <property type="entry name" value="APYRASEFAMLY"/>
</dbReference>
<dbReference type="GO" id="GO:0016787">
    <property type="term" value="F:hydrolase activity"/>
    <property type="evidence" value="ECO:0007669"/>
    <property type="project" value="UniProtKB-KW"/>
</dbReference>
<evidence type="ECO:0000259" key="2">
    <source>
        <dbReference type="Pfam" id="PF02872"/>
    </source>
</evidence>
<comment type="caution">
    <text evidence="3">The sequence shown here is derived from an EMBL/GenBank/DDBJ whole genome shotgun (WGS) entry which is preliminary data.</text>
</comment>
<gene>
    <name evidence="3" type="ORF">DS843_02270</name>
</gene>
<reference evidence="3 4" key="1">
    <citation type="submission" date="2018-07" db="EMBL/GenBank/DDBJ databases">
        <title>Genome sequence of Azospirillum sp. ATCC 49961.</title>
        <authorList>
            <person name="Sant'Anna F.H."/>
            <person name="Baldani J.I."/>
            <person name="Zilli J.E."/>
            <person name="Reis V.M."/>
            <person name="Hartmann A."/>
            <person name="Cruz L."/>
            <person name="de Souza E.M."/>
            <person name="de Oliveira Pedrosa F."/>
            <person name="Passaglia L.M.P."/>
        </authorList>
    </citation>
    <scope>NUCLEOTIDE SEQUENCE [LARGE SCALE GENOMIC DNA]</scope>
    <source>
        <strain evidence="3 4">ATCC 49961</strain>
    </source>
</reference>
<dbReference type="SUPFAM" id="SSF56300">
    <property type="entry name" value="Metallo-dependent phosphatases"/>
    <property type="match status" value="1"/>
</dbReference>
<dbReference type="Proteomes" id="UP000480854">
    <property type="component" value="Unassembled WGS sequence"/>
</dbReference>
<dbReference type="OrthoDB" id="5469761at2"/>
<accession>A0A9W7NPA7</accession>
<dbReference type="AlphaFoldDB" id="A0A9W7NPA7"/>
<comment type="similarity">
    <text evidence="1">Belongs to the 5'-nucleotidase family.</text>
</comment>
<dbReference type="Pfam" id="PF02872">
    <property type="entry name" value="5_nucleotid_C"/>
    <property type="match status" value="1"/>
</dbReference>
<dbReference type="GO" id="GO:0009166">
    <property type="term" value="P:nucleotide catabolic process"/>
    <property type="evidence" value="ECO:0007669"/>
    <property type="project" value="InterPro"/>
</dbReference>
<dbReference type="InterPro" id="IPR006179">
    <property type="entry name" value="5_nucleotidase/apyrase"/>
</dbReference>
<keyword evidence="1" id="KW-0378">Hydrolase</keyword>
<dbReference type="PANTHER" id="PTHR11575">
    <property type="entry name" value="5'-NUCLEOTIDASE-RELATED"/>
    <property type="match status" value="1"/>
</dbReference>
<evidence type="ECO:0000313" key="3">
    <source>
        <dbReference type="EMBL" id="KAA0684276.1"/>
    </source>
</evidence>
<dbReference type="InterPro" id="IPR036907">
    <property type="entry name" value="5'-Nucleotdase_C_sf"/>
</dbReference>
<evidence type="ECO:0000313" key="4">
    <source>
        <dbReference type="Proteomes" id="UP000480854"/>
    </source>
</evidence>
<evidence type="ECO:0000256" key="1">
    <source>
        <dbReference type="RuleBase" id="RU362119"/>
    </source>
</evidence>
<dbReference type="PANTHER" id="PTHR11575:SF24">
    <property type="entry name" value="5'-NUCLEOTIDASE"/>
    <property type="match status" value="1"/>
</dbReference>
<dbReference type="GO" id="GO:0000166">
    <property type="term" value="F:nucleotide binding"/>
    <property type="evidence" value="ECO:0007669"/>
    <property type="project" value="UniProtKB-KW"/>
</dbReference>
<dbReference type="RefSeq" id="WP_149467261.1">
    <property type="nucleotide sequence ID" value="NZ_QOKW01000001.1"/>
</dbReference>
<proteinExistence type="inferred from homology"/>
<dbReference type="Gene3D" id="3.90.780.10">
    <property type="entry name" value="5'-Nucleotidase, C-terminal domain"/>
    <property type="match status" value="1"/>
</dbReference>
<keyword evidence="4" id="KW-1185">Reference proteome</keyword>
<dbReference type="EMBL" id="QOKW01000001">
    <property type="protein sequence ID" value="KAA0684276.1"/>
    <property type="molecule type" value="Genomic_DNA"/>
</dbReference>
<dbReference type="SUPFAM" id="SSF55816">
    <property type="entry name" value="5'-nucleotidase (syn. UDP-sugar hydrolase), C-terminal domain"/>
    <property type="match status" value="1"/>
</dbReference>
<organism evidence="3 4">
    <name type="scientific">Roseomonas genomospecies 6</name>
    <dbReference type="NCBI Taxonomy" id="214106"/>
    <lineage>
        <taxon>Bacteria</taxon>
        <taxon>Pseudomonadati</taxon>
        <taxon>Pseudomonadota</taxon>
        <taxon>Alphaproteobacteria</taxon>
        <taxon>Acetobacterales</taxon>
        <taxon>Roseomonadaceae</taxon>
        <taxon>Roseomonas</taxon>
    </lineage>
</organism>
<dbReference type="Gene3D" id="3.60.21.10">
    <property type="match status" value="1"/>
</dbReference>
<name>A0A9W7NPA7_9PROT</name>
<sequence length="506" mass="53886">MGFGKGVWLRPVIALALGVLACGAARAEPFRFTILYAHSTTELEDAQGRGGIARLATLVRQERAARGTVLVLHGGQSLAPSVLSFYDQGAHVIDLLNGVGIDAMAALNREFHHGDDLLMTRAFEANFPIVTTNAVDRQTRKPLDGLEDHAMLNAGPVRVGVLAAVPARTGEITRSPRTAFLPPGPELARKAKELRTAGADLVVALTGNSGGTHRDVIASGAADIVLYQDRGRVVAVDYDGKTLNATVEPQAAWVLALDVSAERVTKDGAASTVWSSGVRAIDTAAVPPDATLDARAKAYRARLDSMLGMQVGRLETPIDTRREAVRGGENAFANTVADSLREAMEADVALINGGSFRGDRAYAAGTVWTRRDIQTEFPFHDTAVLIEVTGQQLRDALEFGFSGIEELQGRFPHLSNARVAVDASRPPGQRVLTLTVGGKPVEPTARFRLATGSYLANGGDGYGMLSTAPRLVDDRDADFVSTILAGRIARTGVFAPRLDGRLTVRR</sequence>